<accession>A0A4S4BM20</accession>
<gene>
    <name evidence="2" type="ORF">E6C55_22555</name>
</gene>
<evidence type="ECO:0000313" key="2">
    <source>
        <dbReference type="EMBL" id="THF75273.1"/>
    </source>
</evidence>
<dbReference type="AlphaFoldDB" id="A0A4S4BM20"/>
<dbReference type="InterPro" id="IPR001119">
    <property type="entry name" value="SLH_dom"/>
</dbReference>
<evidence type="ECO:0000313" key="3">
    <source>
        <dbReference type="Proteomes" id="UP000310636"/>
    </source>
</evidence>
<keyword evidence="3" id="KW-1185">Reference proteome</keyword>
<dbReference type="PROSITE" id="PS51272">
    <property type="entry name" value="SLH"/>
    <property type="match status" value="1"/>
</dbReference>
<dbReference type="Pfam" id="PF00395">
    <property type="entry name" value="SLH"/>
    <property type="match status" value="1"/>
</dbReference>
<name>A0A4S4BM20_9BACL</name>
<proteinExistence type="predicted"/>
<reference evidence="2 3" key="1">
    <citation type="submission" date="2019-04" db="EMBL/GenBank/DDBJ databases">
        <title>Cohnella sp. nov. isolated from preserved vegetables.</title>
        <authorList>
            <person name="Lin S.-Y."/>
            <person name="Hung M.-H."/>
            <person name="Young C.-C."/>
        </authorList>
    </citation>
    <scope>NUCLEOTIDE SEQUENCE [LARGE SCALE GENOMIC DNA]</scope>
    <source>
        <strain evidence="2 3">CC-MHH1044</strain>
    </source>
</reference>
<feature type="domain" description="SLH" evidence="1">
    <location>
        <begin position="23"/>
        <end position="78"/>
    </location>
</feature>
<dbReference type="Proteomes" id="UP000310636">
    <property type="component" value="Unassembled WGS sequence"/>
</dbReference>
<dbReference type="OrthoDB" id="2667000at2"/>
<organism evidence="2 3">
    <name type="scientific">Cohnella fermenti</name>
    <dbReference type="NCBI Taxonomy" id="2565925"/>
    <lineage>
        <taxon>Bacteria</taxon>
        <taxon>Bacillati</taxon>
        <taxon>Bacillota</taxon>
        <taxon>Bacilli</taxon>
        <taxon>Bacillales</taxon>
        <taxon>Paenibacillaceae</taxon>
        <taxon>Cohnella</taxon>
    </lineage>
</organism>
<comment type="caution">
    <text evidence="2">The sequence shown here is derived from an EMBL/GenBank/DDBJ whole genome shotgun (WGS) entry which is preliminary data.</text>
</comment>
<dbReference type="EMBL" id="SSOB01000033">
    <property type="protein sequence ID" value="THF75273.1"/>
    <property type="molecule type" value="Genomic_DNA"/>
</dbReference>
<protein>
    <submittedName>
        <fullName evidence="2">S-layer homology domain-containing protein</fullName>
    </submittedName>
</protein>
<evidence type="ECO:0000259" key="1">
    <source>
        <dbReference type="PROSITE" id="PS51272"/>
    </source>
</evidence>
<sequence>MVLIDRALAAANRELPAGDPSDLAGFTDQAKVAEFARASIAALVKSGLVAGNGSEIRPQGQATRAETAVLIYRIYTLS</sequence>